<dbReference type="Pfam" id="PF13460">
    <property type="entry name" value="NAD_binding_10"/>
    <property type="match status" value="1"/>
</dbReference>
<dbReference type="SUPFAM" id="SSF51735">
    <property type="entry name" value="NAD(P)-binding Rossmann-fold domains"/>
    <property type="match status" value="1"/>
</dbReference>
<organism evidence="2 3">
    <name type="scientific">Amycolatopsis ultiminotia</name>
    <dbReference type="NCBI Taxonomy" id="543629"/>
    <lineage>
        <taxon>Bacteria</taxon>
        <taxon>Bacillati</taxon>
        <taxon>Actinomycetota</taxon>
        <taxon>Actinomycetes</taxon>
        <taxon>Pseudonocardiales</taxon>
        <taxon>Pseudonocardiaceae</taxon>
        <taxon>Amycolatopsis</taxon>
    </lineage>
</organism>
<sequence length="284" mass="29525">MIIVTGASGELGRAVVEDLLDHAPADRVAVSVRDPDKLADLRERGVRVRRGDFGEPASLEAAFEGASAVLVVSVNALGAEAVRAHRVAFAAAEAAGAKRILYTSHMGRGATSPFPPMPDHAATEELLQGCATPSTLLRNGFYASTVPRLLQPALTTGELRVPEDGPVAWTAHADLAEATARILLDGGFDGPTPPLTGPAALDLRQIAAIASDLTGRTIRHVVVSDDEYRDGMLAAGVPRDAADLLVGMFAASRLGDFGPADPALETLLGRPATSIEDYLRGALG</sequence>
<keyword evidence="3" id="KW-1185">Reference proteome</keyword>
<evidence type="ECO:0000313" key="2">
    <source>
        <dbReference type="EMBL" id="GAA3556374.1"/>
    </source>
</evidence>
<accession>A0ABP6WVK4</accession>
<reference evidence="3" key="1">
    <citation type="journal article" date="2019" name="Int. J. Syst. Evol. Microbiol.">
        <title>The Global Catalogue of Microorganisms (GCM) 10K type strain sequencing project: providing services to taxonomists for standard genome sequencing and annotation.</title>
        <authorList>
            <consortium name="The Broad Institute Genomics Platform"/>
            <consortium name="The Broad Institute Genome Sequencing Center for Infectious Disease"/>
            <person name="Wu L."/>
            <person name="Ma J."/>
        </authorList>
    </citation>
    <scope>NUCLEOTIDE SEQUENCE [LARGE SCALE GENOMIC DNA]</scope>
    <source>
        <strain evidence="3">JCM 16898</strain>
    </source>
</reference>
<protein>
    <submittedName>
        <fullName evidence="2">NAD(P)H-binding protein</fullName>
    </submittedName>
</protein>
<dbReference type="RefSeq" id="WP_344862855.1">
    <property type="nucleotide sequence ID" value="NZ_BAAAZN010000009.1"/>
</dbReference>
<dbReference type="PANTHER" id="PTHR47129:SF1">
    <property type="entry name" value="NMRA-LIKE DOMAIN-CONTAINING PROTEIN"/>
    <property type="match status" value="1"/>
</dbReference>
<dbReference type="Gene3D" id="3.90.25.10">
    <property type="entry name" value="UDP-galactose 4-epimerase, domain 1"/>
    <property type="match status" value="1"/>
</dbReference>
<feature type="domain" description="NAD(P)-binding" evidence="1">
    <location>
        <begin position="6"/>
        <end position="139"/>
    </location>
</feature>
<comment type="caution">
    <text evidence="2">The sequence shown here is derived from an EMBL/GenBank/DDBJ whole genome shotgun (WGS) entry which is preliminary data.</text>
</comment>
<name>A0ABP6WVK4_9PSEU</name>
<dbReference type="InterPro" id="IPR052718">
    <property type="entry name" value="NmrA-type_oxidoreductase"/>
</dbReference>
<dbReference type="EMBL" id="BAAAZN010000009">
    <property type="protein sequence ID" value="GAA3556374.1"/>
    <property type="molecule type" value="Genomic_DNA"/>
</dbReference>
<dbReference type="Gene3D" id="3.40.50.720">
    <property type="entry name" value="NAD(P)-binding Rossmann-like Domain"/>
    <property type="match status" value="1"/>
</dbReference>
<evidence type="ECO:0000259" key="1">
    <source>
        <dbReference type="Pfam" id="PF13460"/>
    </source>
</evidence>
<dbReference type="Proteomes" id="UP001500689">
    <property type="component" value="Unassembled WGS sequence"/>
</dbReference>
<dbReference type="PANTHER" id="PTHR47129">
    <property type="entry name" value="QUINONE OXIDOREDUCTASE 2"/>
    <property type="match status" value="1"/>
</dbReference>
<dbReference type="InterPro" id="IPR016040">
    <property type="entry name" value="NAD(P)-bd_dom"/>
</dbReference>
<gene>
    <name evidence="2" type="ORF">GCM10022222_44970</name>
</gene>
<evidence type="ECO:0000313" key="3">
    <source>
        <dbReference type="Proteomes" id="UP001500689"/>
    </source>
</evidence>
<dbReference type="InterPro" id="IPR036291">
    <property type="entry name" value="NAD(P)-bd_dom_sf"/>
</dbReference>
<proteinExistence type="predicted"/>